<organism evidence="12">
    <name type="scientific">Cacopsylla melanoneura</name>
    <dbReference type="NCBI Taxonomy" id="428564"/>
    <lineage>
        <taxon>Eukaryota</taxon>
        <taxon>Metazoa</taxon>
        <taxon>Ecdysozoa</taxon>
        <taxon>Arthropoda</taxon>
        <taxon>Hexapoda</taxon>
        <taxon>Insecta</taxon>
        <taxon>Pterygota</taxon>
        <taxon>Neoptera</taxon>
        <taxon>Paraneoptera</taxon>
        <taxon>Hemiptera</taxon>
        <taxon>Sternorrhyncha</taxon>
        <taxon>Psylloidea</taxon>
        <taxon>Psyllidae</taxon>
        <taxon>Psyllinae</taxon>
        <taxon>Cacopsylla</taxon>
    </lineage>
</organism>
<dbReference type="CDD" id="cd03250">
    <property type="entry name" value="ABCC_MRP_domain1"/>
    <property type="match status" value="1"/>
</dbReference>
<evidence type="ECO:0000256" key="8">
    <source>
        <dbReference type="SAM" id="MobiDB-lite"/>
    </source>
</evidence>
<feature type="transmembrane region" description="Helical" evidence="9">
    <location>
        <begin position="191"/>
        <end position="211"/>
    </location>
</feature>
<name>A0A8D9BWF6_9HEMI</name>
<dbReference type="GO" id="GO:0005524">
    <property type="term" value="F:ATP binding"/>
    <property type="evidence" value="ECO:0007669"/>
    <property type="project" value="UniProtKB-KW"/>
</dbReference>
<dbReference type="InterPro" id="IPR003439">
    <property type="entry name" value="ABC_transporter-like_ATP-bd"/>
</dbReference>
<dbReference type="InterPro" id="IPR017871">
    <property type="entry name" value="ABC_transporter-like_CS"/>
</dbReference>
<keyword evidence="3 9" id="KW-0812">Transmembrane</keyword>
<accession>A0A8D9BWF6</accession>
<dbReference type="SMART" id="SM00382">
    <property type="entry name" value="AAA"/>
    <property type="match status" value="2"/>
</dbReference>
<keyword evidence="6 9" id="KW-1133">Transmembrane helix</keyword>
<dbReference type="PANTHER" id="PTHR24223:SF448">
    <property type="entry name" value="FI20146P1-RELATED"/>
    <property type="match status" value="1"/>
</dbReference>
<feature type="domain" description="ABC transmembrane type-1" evidence="11">
    <location>
        <begin position="192"/>
        <end position="471"/>
    </location>
</feature>
<dbReference type="FunFam" id="3.40.50.300:FF:000482">
    <property type="entry name" value="Multidrug resistance-associated protein member 4"/>
    <property type="match status" value="1"/>
</dbReference>
<dbReference type="EMBL" id="HBUF01669629">
    <property type="protein sequence ID" value="CAG6790262.1"/>
    <property type="molecule type" value="Transcribed_RNA"/>
</dbReference>
<proteinExistence type="predicted"/>
<keyword evidence="4" id="KW-0547">Nucleotide-binding</keyword>
<dbReference type="FunFam" id="1.20.1560.10:FF:000012">
    <property type="entry name" value="ATP binding cassette subfamily C member 5"/>
    <property type="match status" value="1"/>
</dbReference>
<evidence type="ECO:0000259" key="10">
    <source>
        <dbReference type="PROSITE" id="PS50893"/>
    </source>
</evidence>
<dbReference type="PANTHER" id="PTHR24223">
    <property type="entry name" value="ATP-BINDING CASSETTE SUB-FAMILY C"/>
    <property type="match status" value="1"/>
</dbReference>
<evidence type="ECO:0000256" key="1">
    <source>
        <dbReference type="ARBA" id="ARBA00004141"/>
    </source>
</evidence>
<dbReference type="SUPFAM" id="SSF90123">
    <property type="entry name" value="ABC transporter transmembrane region"/>
    <property type="match status" value="2"/>
</dbReference>
<dbReference type="EMBL" id="HBUF01669628">
    <property type="protein sequence ID" value="CAG6790261.1"/>
    <property type="molecule type" value="Transcribed_RNA"/>
</dbReference>
<dbReference type="InterPro" id="IPR050173">
    <property type="entry name" value="ABC_transporter_C-like"/>
</dbReference>
<dbReference type="CDD" id="cd03244">
    <property type="entry name" value="ABCC_MRP_domain2"/>
    <property type="match status" value="1"/>
</dbReference>
<feature type="compositionally biased region" description="Acidic residues" evidence="8">
    <location>
        <begin position="770"/>
        <end position="784"/>
    </location>
</feature>
<dbReference type="PROSITE" id="PS50929">
    <property type="entry name" value="ABC_TM1F"/>
    <property type="match status" value="2"/>
</dbReference>
<evidence type="ECO:0000256" key="4">
    <source>
        <dbReference type="ARBA" id="ARBA00022741"/>
    </source>
</evidence>
<evidence type="ECO:0000259" key="11">
    <source>
        <dbReference type="PROSITE" id="PS50929"/>
    </source>
</evidence>
<sequence>MYSIKRKFSWFSSSSGMAADDEDIIIPKLDEPEIKLEAVSTPDVHTIASGVIQDGYTDADHHFMFDAHDQFPWKPPSTSTVQYVPGRGVSRYKAALQNLIPIRKSNKRKVIGVDSAGFLSFISYSWMNEMMMTAYRKSTVTVNDLPHCSPWDTCNYNSERLDKMWQEEVARKGPQDASLGGVVWRFIRTRALLATCVYALHVTMGFISPAIFLRNLLVFSETPDSNVWNGIFWAFCLTMSEVLRILFFTWSWALNYRTAVRLRAACMGLLYKKVIRLNSLGNKSIGEIINLFSTDSQRIFDMTLFAPQIVGGPLTLVCGAVYMYWLLSPWALAGMVVFVIFYPIQYGLAKLTAHYRAKTFTTTDRRIKIISEVISYIKLIKMYAWEKSFASMVTQARKKEIRQIKGSTYIKGVLLSFIIFHTRIALFCSILAYVLSGHGISAEKVFVVTAYFNILRQSMTVFFPQGIGMTAEALVSVKRLQKFLMYDETQVAPVQIPPPSSEDKTSPMYEDTITSLPHNGEVEGSNHQHTVTSMGNGRTPSQTGIFIKNIKAKWLPDQPEYTLNNITLDVKPGKLVAVIGPVGAGKSSLFQAILRELPVLEGSIEVAGSISYASQEPWLFAGSVRSNILFGLPMDKNRYRRVVKVCALKADFAQLPQGDRSLVGDKGVSLSGGQRARISLARAVYKRADVYLLDDPLSAVDSHVGRHLFEDCITGFLKEKTVMLITHQIQYLTNCDHVMLLEKGSVEAFGTTTQLLASGLDFTQLLDAPEEEKGDGGVEGEEDGGSVGAGAPLHPRQSSVRSVASSIDDIGAGYEELLADQETRSTGGISTAVFKAYFHAGGSVLFLVYMSLMFLFTQITASGSDYWITYWVNSEERAAAANVTFSHSVFSGESSELLVPSSALLLGISLTRLDFIYLFTAITVAMVFFTVVRSIAFVQMCMRASMKLHNQMFDSITQATMYFFNKNPAGRILNRFSKDIGAIDELLPSILIDLFQIGLTLIGIIIVVAVVNVWLLIPTFVVLVIFYVLRVFYLSTSRSVKRLEGITRSPVFSHLSASLQGLTTIRAFEAQPVLVKEFDNHQDLHSSAWYLFIASNRAFGFWLDAVCLVYIALVTFSFFVTSNKFFGGDVGLAITQAIGLTGMFQWGMRQSAEFVNQMTSVERVLEYANIEKEPPLESAPDKQPPPRWPEHGKIEFNGMSLRYGPQEAPVLKNLTFTIQPMEKVGIVGRTGAGKSSLIQALFRLAINEGSIRIDGIETADLGLHDLRSRLSIIPQEPVLFSGSMRKNLDPFDEFPDAVLWNALEEVELKPLVHEMAGGLNTKMSEGGTNFSVGQRQLVCLARAIIRNNRVLVMDEATANVDPQTDTFIQQTIREKFAACTVLTIAHRLHTVMDSDKVLVMDAGSLVEFDHPHILLKNEAGIFYGMVEKTGRGTAENLHRIAAESYKKKYFNNTTTNDQVPSVEEKKDL</sequence>
<dbReference type="EMBL" id="HBUF01669626">
    <property type="protein sequence ID" value="CAG6790258.1"/>
    <property type="molecule type" value="Transcribed_RNA"/>
</dbReference>
<feature type="transmembrane region" description="Helical" evidence="9">
    <location>
        <begin position="986"/>
        <end position="1007"/>
    </location>
</feature>
<dbReference type="Pfam" id="PF00664">
    <property type="entry name" value="ABC_membrane"/>
    <property type="match status" value="2"/>
</dbReference>
<evidence type="ECO:0000256" key="2">
    <source>
        <dbReference type="ARBA" id="ARBA00022448"/>
    </source>
</evidence>
<dbReference type="Gene3D" id="1.20.1560.10">
    <property type="entry name" value="ABC transporter type 1, transmembrane domain"/>
    <property type="match status" value="2"/>
</dbReference>
<evidence type="ECO:0000313" key="12">
    <source>
        <dbReference type="EMBL" id="CAG6790262.1"/>
    </source>
</evidence>
<dbReference type="Pfam" id="PF00005">
    <property type="entry name" value="ABC_tran"/>
    <property type="match status" value="2"/>
</dbReference>
<keyword evidence="2" id="KW-0813">Transport</keyword>
<dbReference type="InterPro" id="IPR011527">
    <property type="entry name" value="ABC1_TM_dom"/>
</dbReference>
<protein>
    <submittedName>
        <fullName evidence="12">Probable multidrug resistance-associated protein lethal(2)03659</fullName>
    </submittedName>
</protein>
<dbReference type="InterPro" id="IPR003593">
    <property type="entry name" value="AAA+_ATPase"/>
</dbReference>
<dbReference type="GO" id="GO:0140359">
    <property type="term" value="F:ABC-type transporter activity"/>
    <property type="evidence" value="ECO:0007669"/>
    <property type="project" value="InterPro"/>
</dbReference>
<comment type="subcellular location">
    <subcellularLocation>
        <location evidence="1">Membrane</location>
        <topology evidence="1">Multi-pass membrane protein</topology>
    </subcellularLocation>
</comment>
<reference evidence="12" key="1">
    <citation type="submission" date="2021-05" db="EMBL/GenBank/DDBJ databases">
        <authorList>
            <person name="Alioto T."/>
            <person name="Alioto T."/>
            <person name="Gomez Garrido J."/>
        </authorList>
    </citation>
    <scope>NUCLEOTIDE SEQUENCE</scope>
</reference>
<dbReference type="PROSITE" id="PS00211">
    <property type="entry name" value="ABC_TRANSPORTER_1"/>
    <property type="match status" value="2"/>
</dbReference>
<feature type="domain" description="ABC transporter" evidence="10">
    <location>
        <begin position="1194"/>
        <end position="1427"/>
    </location>
</feature>
<evidence type="ECO:0000256" key="5">
    <source>
        <dbReference type="ARBA" id="ARBA00022840"/>
    </source>
</evidence>
<feature type="transmembrane region" description="Helical" evidence="9">
    <location>
        <begin position="304"/>
        <end position="324"/>
    </location>
</feature>
<feature type="transmembrane region" description="Helical" evidence="9">
    <location>
        <begin position="915"/>
        <end position="938"/>
    </location>
</feature>
<dbReference type="FunFam" id="3.40.50.300:FF:000163">
    <property type="entry name" value="Multidrug resistance-associated protein member 4"/>
    <property type="match status" value="1"/>
</dbReference>
<dbReference type="InterPro" id="IPR027417">
    <property type="entry name" value="P-loop_NTPase"/>
</dbReference>
<feature type="domain" description="ABC transmembrane type-1" evidence="11">
    <location>
        <begin position="852"/>
        <end position="1156"/>
    </location>
</feature>
<evidence type="ECO:0000256" key="3">
    <source>
        <dbReference type="ARBA" id="ARBA00022692"/>
    </source>
</evidence>
<feature type="transmembrane region" description="Helical" evidence="9">
    <location>
        <begin position="412"/>
        <end position="434"/>
    </location>
</feature>
<feature type="domain" description="ABC transporter" evidence="10">
    <location>
        <begin position="545"/>
        <end position="768"/>
    </location>
</feature>
<dbReference type="GO" id="GO:0016887">
    <property type="term" value="F:ATP hydrolysis activity"/>
    <property type="evidence" value="ECO:0007669"/>
    <property type="project" value="InterPro"/>
</dbReference>
<evidence type="ECO:0000256" key="6">
    <source>
        <dbReference type="ARBA" id="ARBA00022989"/>
    </source>
</evidence>
<dbReference type="GO" id="GO:0016020">
    <property type="term" value="C:membrane"/>
    <property type="evidence" value="ECO:0007669"/>
    <property type="project" value="UniProtKB-SubCell"/>
</dbReference>
<dbReference type="Gene3D" id="3.40.50.300">
    <property type="entry name" value="P-loop containing nucleotide triphosphate hydrolases"/>
    <property type="match status" value="2"/>
</dbReference>
<feature type="transmembrane region" description="Helical" evidence="9">
    <location>
        <begin position="836"/>
        <end position="856"/>
    </location>
</feature>
<evidence type="ECO:0000256" key="7">
    <source>
        <dbReference type="ARBA" id="ARBA00023136"/>
    </source>
</evidence>
<feature type="transmembrane region" description="Helical" evidence="9">
    <location>
        <begin position="231"/>
        <end position="253"/>
    </location>
</feature>
<feature type="transmembrane region" description="Helical" evidence="9">
    <location>
        <begin position="1013"/>
        <end position="1033"/>
    </location>
</feature>
<keyword evidence="5" id="KW-0067">ATP-binding</keyword>
<feature type="region of interest" description="Disordered" evidence="8">
    <location>
        <begin position="770"/>
        <end position="799"/>
    </location>
</feature>
<dbReference type="SUPFAM" id="SSF52540">
    <property type="entry name" value="P-loop containing nucleoside triphosphate hydrolases"/>
    <property type="match status" value="2"/>
</dbReference>
<dbReference type="CDD" id="cd18592">
    <property type="entry name" value="ABC_6TM_MRP5_8_9_D1"/>
    <property type="match status" value="1"/>
</dbReference>
<dbReference type="FunFam" id="1.20.1560.10:FF:000014">
    <property type="entry name" value="Multidrug resistance-associated protein member 4"/>
    <property type="match status" value="1"/>
</dbReference>
<feature type="transmembrane region" description="Helical" evidence="9">
    <location>
        <begin position="330"/>
        <end position="349"/>
    </location>
</feature>
<evidence type="ECO:0000256" key="9">
    <source>
        <dbReference type="SAM" id="Phobius"/>
    </source>
</evidence>
<feature type="transmembrane region" description="Helical" evidence="9">
    <location>
        <begin position="1099"/>
        <end position="1119"/>
    </location>
</feature>
<keyword evidence="7 9" id="KW-0472">Membrane</keyword>
<feature type="transmembrane region" description="Helical" evidence="9">
    <location>
        <begin position="454"/>
        <end position="475"/>
    </location>
</feature>
<dbReference type="PROSITE" id="PS50893">
    <property type="entry name" value="ABC_TRANSPORTER_2"/>
    <property type="match status" value="2"/>
</dbReference>
<dbReference type="InterPro" id="IPR036640">
    <property type="entry name" value="ABC1_TM_sf"/>
</dbReference>